<comment type="similarity">
    <text evidence="2 5">Belongs to the acyl-CoA dehydrogenase family.</text>
</comment>
<proteinExistence type="inferred from homology"/>
<dbReference type="InterPro" id="IPR045008">
    <property type="entry name" value="ACX4-like"/>
</dbReference>
<evidence type="ECO:0000259" key="6">
    <source>
        <dbReference type="Pfam" id="PF00441"/>
    </source>
</evidence>
<evidence type="ECO:0000256" key="4">
    <source>
        <dbReference type="ARBA" id="ARBA00022827"/>
    </source>
</evidence>
<feature type="domain" description="Acyl-CoA dehydrogenase/oxidase C-terminal" evidence="6">
    <location>
        <begin position="245"/>
        <end position="387"/>
    </location>
</feature>
<gene>
    <name evidence="9" type="ORF">ACFQ16_09455</name>
</gene>
<dbReference type="InterPro" id="IPR046373">
    <property type="entry name" value="Acyl-CoA_Oxase/DH_mid-dom_sf"/>
</dbReference>
<dbReference type="Proteomes" id="UP001597018">
    <property type="component" value="Unassembled WGS sequence"/>
</dbReference>
<keyword evidence="4 5" id="KW-0274">FAD</keyword>
<dbReference type="Pfam" id="PF02771">
    <property type="entry name" value="Acyl-CoA_dh_N"/>
    <property type="match status" value="1"/>
</dbReference>
<keyword evidence="5" id="KW-0560">Oxidoreductase</keyword>
<evidence type="ECO:0000256" key="3">
    <source>
        <dbReference type="ARBA" id="ARBA00022630"/>
    </source>
</evidence>
<dbReference type="InterPro" id="IPR009075">
    <property type="entry name" value="AcylCo_DH/oxidase_C"/>
</dbReference>
<dbReference type="PANTHER" id="PTHR43188:SF1">
    <property type="entry name" value="ACYL-COA DEHYDROGENASE"/>
    <property type="match status" value="1"/>
</dbReference>
<evidence type="ECO:0000256" key="1">
    <source>
        <dbReference type="ARBA" id="ARBA00001974"/>
    </source>
</evidence>
<evidence type="ECO:0000256" key="5">
    <source>
        <dbReference type="RuleBase" id="RU362125"/>
    </source>
</evidence>
<evidence type="ECO:0000259" key="7">
    <source>
        <dbReference type="Pfam" id="PF02770"/>
    </source>
</evidence>
<evidence type="ECO:0000256" key="2">
    <source>
        <dbReference type="ARBA" id="ARBA00009347"/>
    </source>
</evidence>
<dbReference type="PROSITE" id="PS00073">
    <property type="entry name" value="ACYL_COA_DH_2"/>
    <property type="match status" value="1"/>
</dbReference>
<reference evidence="10" key="1">
    <citation type="journal article" date="2019" name="Int. J. Syst. Evol. Microbiol.">
        <title>The Global Catalogue of Microorganisms (GCM) 10K type strain sequencing project: providing services to taxonomists for standard genome sequencing and annotation.</title>
        <authorList>
            <consortium name="The Broad Institute Genomics Platform"/>
            <consortium name="The Broad Institute Genome Sequencing Center for Infectious Disease"/>
            <person name="Wu L."/>
            <person name="Ma J."/>
        </authorList>
    </citation>
    <scope>NUCLEOTIDE SEQUENCE [LARGE SCALE GENOMIC DNA]</scope>
    <source>
        <strain evidence="10">CCUG 56401</strain>
    </source>
</reference>
<comment type="cofactor">
    <cofactor evidence="1 5">
        <name>FAD</name>
        <dbReference type="ChEBI" id="CHEBI:57692"/>
    </cofactor>
</comment>
<evidence type="ECO:0000259" key="8">
    <source>
        <dbReference type="Pfam" id="PF02771"/>
    </source>
</evidence>
<dbReference type="Pfam" id="PF02770">
    <property type="entry name" value="Acyl-CoA_dh_M"/>
    <property type="match status" value="1"/>
</dbReference>
<feature type="domain" description="Acyl-CoA dehydrogenase/oxidase N-terminal" evidence="8">
    <location>
        <begin position="20"/>
        <end position="130"/>
    </location>
</feature>
<dbReference type="PANTHER" id="PTHR43188">
    <property type="entry name" value="ACYL-COENZYME A OXIDASE"/>
    <property type="match status" value="1"/>
</dbReference>
<dbReference type="InterPro" id="IPR013786">
    <property type="entry name" value="AcylCoA_DH/ox_N"/>
</dbReference>
<comment type="caution">
    <text evidence="9">The sequence shown here is derived from an EMBL/GenBank/DDBJ whole genome shotgun (WGS) entry which is preliminary data.</text>
</comment>
<dbReference type="PROSITE" id="PS00072">
    <property type="entry name" value="ACYL_COA_DH_1"/>
    <property type="match status" value="1"/>
</dbReference>
<sequence length="394" mass="43263">MPKPANTNPDFFGYAELLSESERAELAEIRDYLEREIKPLANDAWEKSEFPFEVVEKFAKLRLAGYQYPEYGDGKQRSPLFSGFLSIELNRIDPSLSVFSGVHTGLAMGSIHGGGSQEQIDRWFPDMVEMNKIGAFALTEPEGGSDVAGGMRTTARREGDTWVLNGAKRWIGNGTFADLVVVWARDVADDQVKGFVVEKGTPGFTATKIEGKIALRTVQNADIVLDDVRVPEANRLQRINTFRDTAKVLAKTRGGVAWQALGVAIRAYELAREYAVNRVQFGKPIGSFQMIQDLLVKMLGNITAMFGMVVRLNELVAQGRGGADQAALAKAFTTTRMREVVAMARELFGGNGIVLDYEVAKFFSDAEAVYSFEGSREMNTLIVGKSVTGLSAFA</sequence>
<dbReference type="InterPro" id="IPR037069">
    <property type="entry name" value="AcylCoA_DH/ox_N_sf"/>
</dbReference>
<organism evidence="9 10">
    <name type="scientific">Saccharopolyspora rosea</name>
    <dbReference type="NCBI Taxonomy" id="524884"/>
    <lineage>
        <taxon>Bacteria</taxon>
        <taxon>Bacillati</taxon>
        <taxon>Actinomycetota</taxon>
        <taxon>Actinomycetes</taxon>
        <taxon>Pseudonocardiales</taxon>
        <taxon>Pseudonocardiaceae</taxon>
        <taxon>Saccharopolyspora</taxon>
    </lineage>
</organism>
<dbReference type="InterPro" id="IPR006089">
    <property type="entry name" value="Acyl-CoA_DH_CS"/>
</dbReference>
<name>A0ABW3FQJ4_9PSEU</name>
<accession>A0ABW3FQJ4</accession>
<evidence type="ECO:0000313" key="9">
    <source>
        <dbReference type="EMBL" id="MFD0919969.1"/>
    </source>
</evidence>
<dbReference type="SUPFAM" id="SSF56645">
    <property type="entry name" value="Acyl-CoA dehydrogenase NM domain-like"/>
    <property type="match status" value="1"/>
</dbReference>
<dbReference type="Gene3D" id="1.20.140.10">
    <property type="entry name" value="Butyryl-CoA Dehydrogenase, subunit A, domain 3"/>
    <property type="match status" value="1"/>
</dbReference>
<feature type="domain" description="Acyl-CoA oxidase/dehydrogenase middle" evidence="7">
    <location>
        <begin position="135"/>
        <end position="228"/>
    </location>
</feature>
<dbReference type="Gene3D" id="1.10.540.10">
    <property type="entry name" value="Acyl-CoA dehydrogenase/oxidase, N-terminal domain"/>
    <property type="match status" value="1"/>
</dbReference>
<dbReference type="InterPro" id="IPR006091">
    <property type="entry name" value="Acyl-CoA_Oxase/DH_mid-dom"/>
</dbReference>
<dbReference type="RefSeq" id="WP_263251990.1">
    <property type="nucleotide sequence ID" value="NZ_BAABLT010000052.1"/>
</dbReference>
<keyword evidence="10" id="KW-1185">Reference proteome</keyword>
<dbReference type="InterPro" id="IPR036250">
    <property type="entry name" value="AcylCo_DH-like_C"/>
</dbReference>
<dbReference type="InterPro" id="IPR009100">
    <property type="entry name" value="AcylCoA_DH/oxidase_NM_dom_sf"/>
</dbReference>
<dbReference type="EMBL" id="JBHTIW010000004">
    <property type="protein sequence ID" value="MFD0919969.1"/>
    <property type="molecule type" value="Genomic_DNA"/>
</dbReference>
<dbReference type="SUPFAM" id="SSF47203">
    <property type="entry name" value="Acyl-CoA dehydrogenase C-terminal domain-like"/>
    <property type="match status" value="1"/>
</dbReference>
<dbReference type="Pfam" id="PF00441">
    <property type="entry name" value="Acyl-CoA_dh_1"/>
    <property type="match status" value="1"/>
</dbReference>
<keyword evidence="3 5" id="KW-0285">Flavoprotein</keyword>
<evidence type="ECO:0000313" key="10">
    <source>
        <dbReference type="Proteomes" id="UP001597018"/>
    </source>
</evidence>
<dbReference type="Gene3D" id="2.40.110.10">
    <property type="entry name" value="Butyryl-CoA Dehydrogenase, subunit A, domain 2"/>
    <property type="match status" value="1"/>
</dbReference>
<protein>
    <submittedName>
        <fullName evidence="9">Acyl-CoA dehydrogenase family protein</fullName>
    </submittedName>
</protein>